<feature type="domain" description="Knr4/Smi1-like" evidence="2">
    <location>
        <begin position="59"/>
        <end position="183"/>
    </location>
</feature>
<feature type="compositionally biased region" description="Low complexity" evidence="1">
    <location>
        <begin position="510"/>
        <end position="519"/>
    </location>
</feature>
<organism evidence="3 4">
    <name type="scientific">Paratrimastix pyriformis</name>
    <dbReference type="NCBI Taxonomy" id="342808"/>
    <lineage>
        <taxon>Eukaryota</taxon>
        <taxon>Metamonada</taxon>
        <taxon>Preaxostyla</taxon>
        <taxon>Paratrimastigidae</taxon>
        <taxon>Paratrimastix</taxon>
    </lineage>
</organism>
<feature type="compositionally biased region" description="Low complexity" evidence="1">
    <location>
        <begin position="489"/>
        <end position="498"/>
    </location>
</feature>
<accession>A0ABQ8UMC7</accession>
<proteinExistence type="predicted"/>
<comment type="caution">
    <text evidence="3">The sequence shown here is derived from an EMBL/GenBank/DDBJ whole genome shotgun (WGS) entry which is preliminary data.</text>
</comment>
<keyword evidence="4" id="KW-1185">Reference proteome</keyword>
<dbReference type="InterPro" id="IPR037883">
    <property type="entry name" value="Knr4/Smi1-like_sf"/>
</dbReference>
<sequence>MFVEEEAEDDARVEIGGRPTPLVLKKLGPKVSDKTQRLFRKALSFPRLFSRGAFKISAFPVPQDYEEFLTKYNGGFPKVQTITGRDDKPNVPYQSGEMVDAFFWVGSAGAPQLACYELKWNLRRENIPEGSLPIAGDPFGNLYCLVIDEDTDDELPMNAVLFWDHETTKTRVMADSFTDFVNRFQSLDEWEREQARLRAAGRVRILTGPFPKVRPPVSAATPAASCRILPPLCAPEPSKIPPFIRAPFLTSIPHLHAPAWHAQGMQAMVDELHGHYPHLATHLRAAFVRLHDQTGGRSVAVLPRDESLELLRWILFTAEAMPRHPLPQGTVRLPGRRRPRTAKAAGRLPASGGEAAAAGADGNGSAGGGALSIDDLLGHIAARWMLDMRPNPAPPPALLPTMGLGGFSPQSVCEALELLVGRGELVEVPPASGRFRLSDVMRVSLTEALEQPAEAAPVPAPSPSTSSSSLFPSPFSPSPSGSPPPPLSVPGGSMTAATPTPPLPIPVPVPALAASLPVPAIAPPSPAAAPAPGTPPPSLATATPAPQAAPAAPPPSGGMPSRDGVG</sequence>
<dbReference type="Gene3D" id="3.40.1580.10">
    <property type="entry name" value="SMI1/KNR4-like"/>
    <property type="match status" value="1"/>
</dbReference>
<gene>
    <name evidence="3" type="ORF">PAPYR_3342</name>
</gene>
<feature type="compositionally biased region" description="Low complexity" evidence="1">
    <location>
        <begin position="350"/>
        <end position="360"/>
    </location>
</feature>
<feature type="compositionally biased region" description="Pro residues" evidence="1">
    <location>
        <begin position="520"/>
        <end position="538"/>
    </location>
</feature>
<feature type="compositionally biased region" description="Pro residues" evidence="1">
    <location>
        <begin position="499"/>
        <end position="509"/>
    </location>
</feature>
<dbReference type="InterPro" id="IPR018958">
    <property type="entry name" value="Knr4/Smi1-like_dom"/>
</dbReference>
<dbReference type="SUPFAM" id="SSF160631">
    <property type="entry name" value="SMI1/KNR4-like"/>
    <property type="match status" value="1"/>
</dbReference>
<dbReference type="Proteomes" id="UP001141327">
    <property type="component" value="Unassembled WGS sequence"/>
</dbReference>
<evidence type="ECO:0000259" key="2">
    <source>
        <dbReference type="Pfam" id="PF09346"/>
    </source>
</evidence>
<dbReference type="PRINTS" id="PR01217">
    <property type="entry name" value="PRICHEXTENSN"/>
</dbReference>
<feature type="compositionally biased region" description="Pro residues" evidence="1">
    <location>
        <begin position="474"/>
        <end position="488"/>
    </location>
</feature>
<feature type="compositionally biased region" description="Low complexity" evidence="1">
    <location>
        <begin position="463"/>
        <end position="473"/>
    </location>
</feature>
<feature type="region of interest" description="Disordered" evidence="1">
    <location>
        <begin position="452"/>
        <end position="566"/>
    </location>
</feature>
<reference evidence="3" key="1">
    <citation type="journal article" date="2022" name="bioRxiv">
        <title>Genomics of Preaxostyla Flagellates Illuminates Evolutionary Transitions and the Path Towards Mitochondrial Loss.</title>
        <authorList>
            <person name="Novak L.V.F."/>
            <person name="Treitli S.C."/>
            <person name="Pyrih J."/>
            <person name="Halakuc P."/>
            <person name="Pipaliya S.V."/>
            <person name="Vacek V."/>
            <person name="Brzon O."/>
            <person name="Soukal P."/>
            <person name="Eme L."/>
            <person name="Dacks J.B."/>
            <person name="Karnkowska A."/>
            <person name="Elias M."/>
            <person name="Hampl V."/>
        </authorList>
    </citation>
    <scope>NUCLEOTIDE SEQUENCE</scope>
    <source>
        <strain evidence="3">RCP-MX</strain>
    </source>
</reference>
<feature type="region of interest" description="Disordered" evidence="1">
    <location>
        <begin position="326"/>
        <end position="364"/>
    </location>
</feature>
<dbReference type="EMBL" id="JAPMOS010000013">
    <property type="protein sequence ID" value="KAJ4460331.1"/>
    <property type="molecule type" value="Genomic_DNA"/>
</dbReference>
<name>A0ABQ8UMC7_9EUKA</name>
<feature type="compositionally biased region" description="Low complexity" evidence="1">
    <location>
        <begin position="539"/>
        <end position="550"/>
    </location>
</feature>
<evidence type="ECO:0000313" key="3">
    <source>
        <dbReference type="EMBL" id="KAJ4460331.1"/>
    </source>
</evidence>
<evidence type="ECO:0000256" key="1">
    <source>
        <dbReference type="SAM" id="MobiDB-lite"/>
    </source>
</evidence>
<evidence type="ECO:0000313" key="4">
    <source>
        <dbReference type="Proteomes" id="UP001141327"/>
    </source>
</evidence>
<protein>
    <recommendedName>
        <fullName evidence="2">Knr4/Smi1-like domain-containing protein</fullName>
    </recommendedName>
</protein>
<dbReference type="Pfam" id="PF09346">
    <property type="entry name" value="SMI1_KNR4"/>
    <property type="match status" value="1"/>
</dbReference>